<comment type="subcellular location">
    <subcellularLocation>
        <location evidence="2">Chromosome</location>
    </subcellularLocation>
    <subcellularLocation>
        <location evidence="1">Nucleus</location>
    </subcellularLocation>
</comment>
<keyword evidence="7" id="KW-0067">ATP-binding</keyword>
<evidence type="ECO:0000256" key="2">
    <source>
        <dbReference type="ARBA" id="ARBA00004286"/>
    </source>
</evidence>
<evidence type="ECO:0000313" key="15">
    <source>
        <dbReference type="Proteomes" id="UP000230002"/>
    </source>
</evidence>
<keyword evidence="9" id="KW-0233">DNA recombination</keyword>
<dbReference type="OrthoDB" id="10072614at2759"/>
<dbReference type="InterPro" id="IPR027417">
    <property type="entry name" value="P-loop_NTPase"/>
</dbReference>
<comment type="caution">
    <text evidence="14">The sequence shown here is derived from an EMBL/GenBank/DDBJ whole genome shotgun (WGS) entry which is preliminary data.</text>
</comment>
<dbReference type="SUPFAM" id="SSF52540">
    <property type="entry name" value="P-loop containing nucleoside triphosphate hydrolases"/>
    <property type="match status" value="1"/>
</dbReference>
<evidence type="ECO:0000256" key="13">
    <source>
        <dbReference type="SAM" id="MobiDB-lite"/>
    </source>
</evidence>
<evidence type="ECO:0000256" key="7">
    <source>
        <dbReference type="ARBA" id="ARBA00022840"/>
    </source>
</evidence>
<evidence type="ECO:0000256" key="3">
    <source>
        <dbReference type="ARBA" id="ARBA00006793"/>
    </source>
</evidence>
<evidence type="ECO:0000256" key="4">
    <source>
        <dbReference type="ARBA" id="ARBA00022454"/>
    </source>
</evidence>
<evidence type="ECO:0000256" key="1">
    <source>
        <dbReference type="ARBA" id="ARBA00004123"/>
    </source>
</evidence>
<dbReference type="EMBL" id="AYKW01000069">
    <property type="protein sequence ID" value="PIL22899.1"/>
    <property type="molecule type" value="Genomic_DNA"/>
</dbReference>
<reference evidence="14 15" key="1">
    <citation type="journal article" date="2015" name="Sci. Rep.">
        <title>Chromosome-level genome map provides insights into diverse defense mechanisms in the medicinal fungus Ganoderma sinense.</title>
        <authorList>
            <person name="Zhu Y."/>
            <person name="Xu J."/>
            <person name="Sun C."/>
            <person name="Zhou S."/>
            <person name="Xu H."/>
            <person name="Nelson D.R."/>
            <person name="Qian J."/>
            <person name="Song J."/>
            <person name="Luo H."/>
            <person name="Xiang L."/>
            <person name="Li Y."/>
            <person name="Xu Z."/>
            <person name="Ji A."/>
            <person name="Wang L."/>
            <person name="Lu S."/>
            <person name="Hayward A."/>
            <person name="Sun W."/>
            <person name="Li X."/>
            <person name="Schwartz D.C."/>
            <person name="Wang Y."/>
            <person name="Chen S."/>
        </authorList>
    </citation>
    <scope>NUCLEOTIDE SEQUENCE [LARGE SCALE GENOMIC DNA]</scope>
    <source>
        <strain evidence="14 15">ZZ0214-1</strain>
    </source>
</reference>
<dbReference type="GO" id="GO:0000724">
    <property type="term" value="P:double-strand break repair via homologous recombination"/>
    <property type="evidence" value="ECO:0007669"/>
    <property type="project" value="TreeGrafter"/>
</dbReference>
<feature type="region of interest" description="Disordered" evidence="13">
    <location>
        <begin position="1"/>
        <end position="22"/>
    </location>
</feature>
<keyword evidence="15" id="KW-1185">Reference proteome</keyword>
<name>A0A2G8RN17_9APHY</name>
<dbReference type="GO" id="GO:0030915">
    <property type="term" value="C:Smc5-Smc6 complex"/>
    <property type="evidence" value="ECO:0007669"/>
    <property type="project" value="TreeGrafter"/>
</dbReference>
<dbReference type="GO" id="GO:0035861">
    <property type="term" value="C:site of double-strand break"/>
    <property type="evidence" value="ECO:0007669"/>
    <property type="project" value="TreeGrafter"/>
</dbReference>
<feature type="coiled-coil region" evidence="12">
    <location>
        <begin position="39"/>
        <end position="73"/>
    </location>
</feature>
<gene>
    <name evidence="14" type="ORF">GSI_15595</name>
</gene>
<protein>
    <submittedName>
        <fullName evidence="14">Uncharacterized protein</fullName>
    </submittedName>
</protein>
<evidence type="ECO:0000313" key="14">
    <source>
        <dbReference type="EMBL" id="PIL22899.1"/>
    </source>
</evidence>
<keyword evidence="11" id="KW-0539">Nucleus</keyword>
<dbReference type="Gene3D" id="3.40.50.300">
    <property type="entry name" value="P-loop containing nucleotide triphosphate hydrolases"/>
    <property type="match status" value="1"/>
</dbReference>
<dbReference type="PANTHER" id="PTHR19306">
    <property type="entry name" value="STRUCTURAL MAINTENANCE OF CHROMOSOMES 5,6 SMC5, SMC6"/>
    <property type="match status" value="1"/>
</dbReference>
<dbReference type="GO" id="GO:0003697">
    <property type="term" value="F:single-stranded DNA binding"/>
    <property type="evidence" value="ECO:0007669"/>
    <property type="project" value="TreeGrafter"/>
</dbReference>
<dbReference type="PANTHER" id="PTHR19306:SF6">
    <property type="entry name" value="STRUCTURAL MAINTENANCE OF CHROMOSOMES PROTEIN 6"/>
    <property type="match status" value="1"/>
</dbReference>
<evidence type="ECO:0000256" key="11">
    <source>
        <dbReference type="ARBA" id="ARBA00023242"/>
    </source>
</evidence>
<keyword evidence="4" id="KW-0158">Chromosome</keyword>
<dbReference type="AlphaFoldDB" id="A0A2G8RN17"/>
<dbReference type="GO" id="GO:0005634">
    <property type="term" value="C:nucleus"/>
    <property type="evidence" value="ECO:0007669"/>
    <property type="project" value="UniProtKB-SubCell"/>
</dbReference>
<evidence type="ECO:0000256" key="9">
    <source>
        <dbReference type="ARBA" id="ARBA00023172"/>
    </source>
</evidence>
<keyword evidence="10" id="KW-0234">DNA repair</keyword>
<evidence type="ECO:0000256" key="6">
    <source>
        <dbReference type="ARBA" id="ARBA00022763"/>
    </source>
</evidence>
<keyword evidence="8 12" id="KW-0175">Coiled coil</keyword>
<proteinExistence type="inferred from homology"/>
<dbReference type="GO" id="GO:0003684">
    <property type="term" value="F:damaged DNA binding"/>
    <property type="evidence" value="ECO:0007669"/>
    <property type="project" value="TreeGrafter"/>
</dbReference>
<comment type="similarity">
    <text evidence="3">Belongs to the SMC family. SMC6 subfamily.</text>
</comment>
<evidence type="ECO:0000256" key="5">
    <source>
        <dbReference type="ARBA" id="ARBA00022741"/>
    </source>
</evidence>
<organism evidence="14 15">
    <name type="scientific">Ganoderma sinense ZZ0214-1</name>
    <dbReference type="NCBI Taxonomy" id="1077348"/>
    <lineage>
        <taxon>Eukaryota</taxon>
        <taxon>Fungi</taxon>
        <taxon>Dikarya</taxon>
        <taxon>Basidiomycota</taxon>
        <taxon>Agaricomycotina</taxon>
        <taxon>Agaricomycetes</taxon>
        <taxon>Polyporales</taxon>
        <taxon>Polyporaceae</taxon>
        <taxon>Ganoderma</taxon>
    </lineage>
</organism>
<keyword evidence="6" id="KW-0227">DNA damage</keyword>
<evidence type="ECO:0000256" key="12">
    <source>
        <dbReference type="SAM" id="Coils"/>
    </source>
</evidence>
<dbReference type="STRING" id="1077348.A0A2G8RN17"/>
<evidence type="ECO:0000256" key="10">
    <source>
        <dbReference type="ARBA" id="ARBA00023204"/>
    </source>
</evidence>
<evidence type="ECO:0000256" key="8">
    <source>
        <dbReference type="ARBA" id="ARBA00023054"/>
    </source>
</evidence>
<accession>A0A2G8RN17</accession>
<keyword evidence="5" id="KW-0547">Nucleotide-binding</keyword>
<dbReference type="Proteomes" id="UP000230002">
    <property type="component" value="Unassembled WGS sequence"/>
</dbReference>
<sequence length="190" mass="22255">MTANAQQVGGHQYHSKAGTERRKLAELVQRNEKRQGASNEEIAEELQRKKTTLDTAKRELRSLMSLNRALKKLVESRLARWHEFRRHNALRCKVYFGYHLSNCGYFGKVLFDYVNGRLHLKEKDPWSLSGRKKSFSTICLLLSLWESIDCPIRCLDVFDVFVDAVNRRILNRHRKPYILVTPQDMSNIHV</sequence>
<dbReference type="GO" id="GO:0005524">
    <property type="term" value="F:ATP binding"/>
    <property type="evidence" value="ECO:0007669"/>
    <property type="project" value="UniProtKB-KW"/>
</dbReference>